<name>A0AAV4CCT4_9GAST</name>
<keyword evidence="2" id="KW-1185">Reference proteome</keyword>
<sequence length="138" mass="14944">MDFIYPLMGSVGGTVASESALRSAGTILSRVRAPPPAPWPDGGPESLRSPCCGLYKKPKTKPTHGELNNQCFTYARHALLPCNVTAGVTRQKDSTPERLWSQIGGRQNHSGVCLAVTKSTYRFCLATARLTPSTQKRL</sequence>
<organism evidence="1 2">
    <name type="scientific">Plakobranchus ocellatus</name>
    <dbReference type="NCBI Taxonomy" id="259542"/>
    <lineage>
        <taxon>Eukaryota</taxon>
        <taxon>Metazoa</taxon>
        <taxon>Spiralia</taxon>
        <taxon>Lophotrochozoa</taxon>
        <taxon>Mollusca</taxon>
        <taxon>Gastropoda</taxon>
        <taxon>Heterobranchia</taxon>
        <taxon>Euthyneura</taxon>
        <taxon>Panpulmonata</taxon>
        <taxon>Sacoglossa</taxon>
        <taxon>Placobranchoidea</taxon>
        <taxon>Plakobranchidae</taxon>
        <taxon>Plakobranchus</taxon>
    </lineage>
</organism>
<gene>
    <name evidence="1" type="ORF">PoB_005706600</name>
</gene>
<protein>
    <submittedName>
        <fullName evidence="1">Uncharacterized protein</fullName>
    </submittedName>
</protein>
<comment type="caution">
    <text evidence="1">The sequence shown here is derived from an EMBL/GenBank/DDBJ whole genome shotgun (WGS) entry which is preliminary data.</text>
</comment>
<reference evidence="1 2" key="1">
    <citation type="journal article" date="2021" name="Elife">
        <title>Chloroplast acquisition without the gene transfer in kleptoplastic sea slugs, Plakobranchus ocellatus.</title>
        <authorList>
            <person name="Maeda T."/>
            <person name="Takahashi S."/>
            <person name="Yoshida T."/>
            <person name="Shimamura S."/>
            <person name="Takaki Y."/>
            <person name="Nagai Y."/>
            <person name="Toyoda A."/>
            <person name="Suzuki Y."/>
            <person name="Arimoto A."/>
            <person name="Ishii H."/>
            <person name="Satoh N."/>
            <person name="Nishiyama T."/>
            <person name="Hasebe M."/>
            <person name="Maruyama T."/>
            <person name="Minagawa J."/>
            <person name="Obokata J."/>
            <person name="Shigenobu S."/>
        </authorList>
    </citation>
    <scope>NUCLEOTIDE SEQUENCE [LARGE SCALE GENOMIC DNA]</scope>
</reference>
<dbReference type="Proteomes" id="UP000735302">
    <property type="component" value="Unassembled WGS sequence"/>
</dbReference>
<dbReference type="AlphaFoldDB" id="A0AAV4CCT4"/>
<evidence type="ECO:0000313" key="2">
    <source>
        <dbReference type="Proteomes" id="UP000735302"/>
    </source>
</evidence>
<dbReference type="EMBL" id="BLXT01006250">
    <property type="protein sequence ID" value="GFO30561.1"/>
    <property type="molecule type" value="Genomic_DNA"/>
</dbReference>
<accession>A0AAV4CCT4</accession>
<evidence type="ECO:0000313" key="1">
    <source>
        <dbReference type="EMBL" id="GFO30561.1"/>
    </source>
</evidence>
<proteinExistence type="predicted"/>